<sequence>MGSHRGRRSSERIGPAARWLGGLLGGKKTCVGELQADHKEKRRWGFGKSSLSLSLSLSLDCRSD</sequence>
<protein>
    <submittedName>
        <fullName evidence="1">Uncharacterized protein</fullName>
    </submittedName>
</protein>
<proteinExistence type="predicted"/>
<organism evidence="1 2">
    <name type="scientific">Zingiber officinale</name>
    <name type="common">Ginger</name>
    <name type="synonym">Amomum zingiber</name>
    <dbReference type="NCBI Taxonomy" id="94328"/>
    <lineage>
        <taxon>Eukaryota</taxon>
        <taxon>Viridiplantae</taxon>
        <taxon>Streptophyta</taxon>
        <taxon>Embryophyta</taxon>
        <taxon>Tracheophyta</taxon>
        <taxon>Spermatophyta</taxon>
        <taxon>Magnoliopsida</taxon>
        <taxon>Liliopsida</taxon>
        <taxon>Zingiberales</taxon>
        <taxon>Zingiberaceae</taxon>
        <taxon>Zingiber</taxon>
    </lineage>
</organism>
<comment type="caution">
    <text evidence="1">The sequence shown here is derived from an EMBL/GenBank/DDBJ whole genome shotgun (WGS) entry which is preliminary data.</text>
</comment>
<evidence type="ECO:0000313" key="2">
    <source>
        <dbReference type="Proteomes" id="UP000734854"/>
    </source>
</evidence>
<accession>A0A8J5FBP7</accession>
<dbReference type="Proteomes" id="UP000734854">
    <property type="component" value="Unassembled WGS sequence"/>
</dbReference>
<evidence type="ECO:0000313" key="1">
    <source>
        <dbReference type="EMBL" id="KAG6483850.1"/>
    </source>
</evidence>
<dbReference type="EMBL" id="JACMSC010000016">
    <property type="protein sequence ID" value="KAG6483850.1"/>
    <property type="molecule type" value="Genomic_DNA"/>
</dbReference>
<gene>
    <name evidence="1" type="ORF">ZIOFF_060636</name>
</gene>
<name>A0A8J5FBP7_ZINOF</name>
<keyword evidence="2" id="KW-1185">Reference proteome</keyword>
<reference evidence="1 2" key="1">
    <citation type="submission" date="2020-08" db="EMBL/GenBank/DDBJ databases">
        <title>Plant Genome Project.</title>
        <authorList>
            <person name="Zhang R.-G."/>
        </authorList>
    </citation>
    <scope>NUCLEOTIDE SEQUENCE [LARGE SCALE GENOMIC DNA]</scope>
    <source>
        <tissue evidence="1">Rhizome</tissue>
    </source>
</reference>
<dbReference type="AlphaFoldDB" id="A0A8J5FBP7"/>